<feature type="region of interest" description="Disordered" evidence="5">
    <location>
        <begin position="509"/>
        <end position="543"/>
    </location>
</feature>
<dbReference type="GO" id="GO:0005768">
    <property type="term" value="C:endosome"/>
    <property type="evidence" value="ECO:0007669"/>
    <property type="project" value="TreeGrafter"/>
</dbReference>
<dbReference type="EMBL" id="ML994628">
    <property type="protein sequence ID" value="KAF2186823.1"/>
    <property type="molecule type" value="Genomic_DNA"/>
</dbReference>
<reference evidence="6" key="1">
    <citation type="journal article" date="2020" name="Stud. Mycol.">
        <title>101 Dothideomycetes genomes: a test case for predicting lifestyles and emergence of pathogens.</title>
        <authorList>
            <person name="Haridas S."/>
            <person name="Albert R."/>
            <person name="Binder M."/>
            <person name="Bloem J."/>
            <person name="Labutti K."/>
            <person name="Salamov A."/>
            <person name="Andreopoulos B."/>
            <person name="Baker S."/>
            <person name="Barry K."/>
            <person name="Bills G."/>
            <person name="Bluhm B."/>
            <person name="Cannon C."/>
            <person name="Castanera R."/>
            <person name="Culley D."/>
            <person name="Daum C."/>
            <person name="Ezra D."/>
            <person name="Gonzalez J."/>
            <person name="Henrissat B."/>
            <person name="Kuo A."/>
            <person name="Liang C."/>
            <person name="Lipzen A."/>
            <person name="Lutzoni F."/>
            <person name="Magnuson J."/>
            <person name="Mondo S."/>
            <person name="Nolan M."/>
            <person name="Ohm R."/>
            <person name="Pangilinan J."/>
            <person name="Park H.-J."/>
            <person name="Ramirez L."/>
            <person name="Alfaro M."/>
            <person name="Sun H."/>
            <person name="Tritt A."/>
            <person name="Yoshinaga Y."/>
            <person name="Zwiers L.-H."/>
            <person name="Turgeon B."/>
            <person name="Goodwin S."/>
            <person name="Spatafora J."/>
            <person name="Crous P."/>
            <person name="Grigoriev I."/>
        </authorList>
    </citation>
    <scope>NUCLEOTIDE SEQUENCE</scope>
    <source>
        <strain evidence="6">CBS 207.26</strain>
    </source>
</reference>
<comment type="similarity">
    <text evidence="1">Belongs to the ATG14 family.</text>
</comment>
<evidence type="ECO:0000256" key="1">
    <source>
        <dbReference type="ARBA" id="ARBA00009574"/>
    </source>
</evidence>
<evidence type="ECO:0000256" key="5">
    <source>
        <dbReference type="SAM" id="MobiDB-lite"/>
    </source>
</evidence>
<dbReference type="Pfam" id="PF10186">
    <property type="entry name" value="ATG14"/>
    <property type="match status" value="1"/>
</dbReference>
<evidence type="ECO:0000256" key="2">
    <source>
        <dbReference type="ARBA" id="ARBA00013807"/>
    </source>
</evidence>
<dbReference type="OrthoDB" id="16772at2759"/>
<feature type="region of interest" description="Disordered" evidence="5">
    <location>
        <begin position="263"/>
        <end position="301"/>
    </location>
</feature>
<name>A0A6A6E6N5_9PEZI</name>
<keyword evidence="7" id="KW-1185">Reference proteome</keyword>
<dbReference type="InterPro" id="IPR018791">
    <property type="entry name" value="UV_resistance/autophagy_Atg14"/>
</dbReference>
<feature type="compositionally biased region" description="Basic and acidic residues" evidence="5">
    <location>
        <begin position="377"/>
        <end position="390"/>
    </location>
</feature>
<evidence type="ECO:0000256" key="4">
    <source>
        <dbReference type="SAM" id="Coils"/>
    </source>
</evidence>
<dbReference type="PANTHER" id="PTHR15157:SF13">
    <property type="entry name" value="AUTOPHAGY-RELATED PROTEIN 14"/>
    <property type="match status" value="1"/>
</dbReference>
<feature type="compositionally biased region" description="Polar residues" evidence="5">
    <location>
        <begin position="263"/>
        <end position="272"/>
    </location>
</feature>
<proteinExistence type="inferred from homology"/>
<dbReference type="GO" id="GO:0032991">
    <property type="term" value="C:protein-containing complex"/>
    <property type="evidence" value="ECO:0007669"/>
    <property type="project" value="UniProtKB-ARBA"/>
</dbReference>
<dbReference type="AlphaFoldDB" id="A0A6A6E6N5"/>
<dbReference type="GO" id="GO:0000149">
    <property type="term" value="F:SNARE binding"/>
    <property type="evidence" value="ECO:0007669"/>
    <property type="project" value="TreeGrafter"/>
</dbReference>
<protein>
    <recommendedName>
        <fullName evidence="2">Autophagy-related protein 14</fullName>
    </recommendedName>
</protein>
<feature type="compositionally biased region" description="Basic and acidic residues" evidence="5">
    <location>
        <begin position="533"/>
        <end position="543"/>
    </location>
</feature>
<evidence type="ECO:0000313" key="7">
    <source>
        <dbReference type="Proteomes" id="UP000800200"/>
    </source>
</evidence>
<evidence type="ECO:0000313" key="6">
    <source>
        <dbReference type="EMBL" id="KAF2186823.1"/>
    </source>
</evidence>
<gene>
    <name evidence="6" type="ORF">K469DRAFT_662596</name>
</gene>
<feature type="region of interest" description="Disordered" evidence="5">
    <location>
        <begin position="375"/>
        <end position="400"/>
    </location>
</feature>
<feature type="compositionally biased region" description="Low complexity" evidence="5">
    <location>
        <begin position="284"/>
        <end position="294"/>
    </location>
</feature>
<sequence>MECDICGKPGGFNYPLHCITCARNAVELPRIQLARYLIDRDAVGQHIKAVVEGLDNKCSQHVSLNDSRGGFLVDRHECTKNVELQRTKAEAMEVEERIQLITEQAAILKEQMEITSKQLEEKTALNNQRKSDLSSATYSIDSRRANVLDKVEQNIKRINYKSDKVHHETIEMRMYLCGTAAKLAGLKMTRRRTKEGGIKEVYNIGPGSRLRIYDLRDLNDAQSDSLSASLGAVAQLVVRVAAYLGVRLPAEITVPHNDYPQPTIFSPASSYQGKRVPFPGTTPSHSSSNSPEASRTLDPRTALPKPRTLFIDRHLTHLAAEDPPAYSLFIEGVTLLAYNIAWLCRTQGLKEDFNHWEDVCPLGRNLYRLLISQESRAPPRPENPLDKDIAPAKSSNKPARTPVGFGELSHATSHSFIGTAENLQYLSGWKLTPTKISDNLKALFQAEQQGQEWEVLDQKEWDDMENLIAEEPVLVGAKRKEALGTDDGRGFLTSAGTGKDLDVLEEGKEWNGAEGVMGEGKKRGVSGWTKVKSRSEENKGGGE</sequence>
<organism evidence="6 7">
    <name type="scientific">Zopfia rhizophila CBS 207.26</name>
    <dbReference type="NCBI Taxonomy" id="1314779"/>
    <lineage>
        <taxon>Eukaryota</taxon>
        <taxon>Fungi</taxon>
        <taxon>Dikarya</taxon>
        <taxon>Ascomycota</taxon>
        <taxon>Pezizomycotina</taxon>
        <taxon>Dothideomycetes</taxon>
        <taxon>Dothideomycetes incertae sedis</taxon>
        <taxon>Zopfiaceae</taxon>
        <taxon>Zopfia</taxon>
    </lineage>
</organism>
<evidence type="ECO:0000256" key="3">
    <source>
        <dbReference type="ARBA" id="ARBA00023054"/>
    </source>
</evidence>
<dbReference type="Proteomes" id="UP000800200">
    <property type="component" value="Unassembled WGS sequence"/>
</dbReference>
<keyword evidence="3 4" id="KW-0175">Coiled coil</keyword>
<dbReference type="PANTHER" id="PTHR15157">
    <property type="entry name" value="UV RADIATION RESISTANCE-ASSOCIATED GENE PROTEIN"/>
    <property type="match status" value="1"/>
</dbReference>
<accession>A0A6A6E6N5</accession>
<dbReference type="GO" id="GO:0000323">
    <property type="term" value="C:lytic vacuole"/>
    <property type="evidence" value="ECO:0007669"/>
    <property type="project" value="TreeGrafter"/>
</dbReference>
<dbReference type="GO" id="GO:0035493">
    <property type="term" value="P:SNARE complex assembly"/>
    <property type="evidence" value="ECO:0007669"/>
    <property type="project" value="TreeGrafter"/>
</dbReference>
<feature type="coiled-coil region" evidence="4">
    <location>
        <begin position="84"/>
        <end position="111"/>
    </location>
</feature>